<organism evidence="1 2">
    <name type="scientific">Melastoma candidum</name>
    <dbReference type="NCBI Taxonomy" id="119954"/>
    <lineage>
        <taxon>Eukaryota</taxon>
        <taxon>Viridiplantae</taxon>
        <taxon>Streptophyta</taxon>
        <taxon>Embryophyta</taxon>
        <taxon>Tracheophyta</taxon>
        <taxon>Spermatophyta</taxon>
        <taxon>Magnoliopsida</taxon>
        <taxon>eudicotyledons</taxon>
        <taxon>Gunneridae</taxon>
        <taxon>Pentapetalae</taxon>
        <taxon>rosids</taxon>
        <taxon>malvids</taxon>
        <taxon>Myrtales</taxon>
        <taxon>Melastomataceae</taxon>
        <taxon>Melastomatoideae</taxon>
        <taxon>Melastomateae</taxon>
        <taxon>Melastoma</taxon>
    </lineage>
</organism>
<evidence type="ECO:0000313" key="2">
    <source>
        <dbReference type="Proteomes" id="UP001057402"/>
    </source>
</evidence>
<dbReference type="EMBL" id="CM042883">
    <property type="protein sequence ID" value="KAI4371856.1"/>
    <property type="molecule type" value="Genomic_DNA"/>
</dbReference>
<name>A0ACB9R224_9MYRT</name>
<comment type="caution">
    <text evidence="1">The sequence shown here is derived from an EMBL/GenBank/DDBJ whole genome shotgun (WGS) entry which is preliminary data.</text>
</comment>
<accession>A0ACB9R224</accession>
<evidence type="ECO:0000313" key="1">
    <source>
        <dbReference type="EMBL" id="KAI4371856.1"/>
    </source>
</evidence>
<proteinExistence type="predicted"/>
<keyword evidence="2" id="KW-1185">Reference proteome</keyword>
<protein>
    <submittedName>
        <fullName evidence="1">Uncharacterized protein</fullName>
    </submittedName>
</protein>
<dbReference type="Proteomes" id="UP001057402">
    <property type="component" value="Chromosome 4"/>
</dbReference>
<reference evidence="2" key="1">
    <citation type="journal article" date="2023" name="Front. Plant Sci.">
        <title>Chromosomal-level genome assembly of Melastoma candidum provides insights into trichome evolution.</title>
        <authorList>
            <person name="Zhong Y."/>
            <person name="Wu W."/>
            <person name="Sun C."/>
            <person name="Zou P."/>
            <person name="Liu Y."/>
            <person name="Dai S."/>
            <person name="Zhou R."/>
        </authorList>
    </citation>
    <scope>NUCLEOTIDE SEQUENCE [LARGE SCALE GENOMIC DNA]</scope>
</reference>
<sequence length="579" mass="64824">MENSTEPSSSLSFNSSSQWSHGSAAVHNPACVSLGSDCLEMISLSKLSSSLEQLTLEQKDFDYSDATIVVEGRSVGVHRCILGTRSEFFSDLFKLRKGSPEHDSRKPKYRIEDLLPHGRIGYEALTIFLGYVYTGRLKAFPVEVSTCVDEDCCHDACRPAIDFTVELMYASHTFCIPELVSLVQRQLMNFVSRARMEDLIPVLNVAYDCQLNQLLGQCVDRVSQSDLDPISLEKGLPQHIADEIRLLCKNGEAEAGNADPLLNKKIKSIHKALDSDDVELVTMLLGESGAVTLDQAYALHYAAAYCDPKVVSELLGLGLADVNLRDYRGHTVLHVAATRKEPKIIISLLSKGASAMELTPDGHSAVSICRRLTRRKDYNVNAEQGQEVNKDKLCIEVLEREMRRNLFAIDDSAAAPITFDDLHMKLLHLENRVALAKLLFPTEAKLAMDMAHTEKTSEFAGLSKRIRSSGNLSEVDLNETPVMQNKRLRSRMEALERTVEMGRWYFPDCSKVLDKFMLDDLPDLCFLDKGTMDEQRIKTSRYMELKEDVQKAFSKDKEKLNGSSSSLIRQNGHSRSMKS</sequence>
<gene>
    <name evidence="1" type="ORF">MLD38_010156</name>
</gene>